<keyword evidence="4" id="KW-0808">Transferase</keyword>
<dbReference type="InterPro" id="IPR007197">
    <property type="entry name" value="rSAM"/>
</dbReference>
<keyword evidence="6" id="KW-0479">Metal-binding</keyword>
<dbReference type="Gene3D" id="3.40.50.280">
    <property type="entry name" value="Cobalamin-binding domain"/>
    <property type="match status" value="1"/>
</dbReference>
<dbReference type="InterPro" id="IPR006158">
    <property type="entry name" value="Cobalamin-bd"/>
</dbReference>
<dbReference type="PROSITE" id="PS51918">
    <property type="entry name" value="RADICAL_SAM"/>
    <property type="match status" value="1"/>
</dbReference>
<dbReference type="SUPFAM" id="SSF102114">
    <property type="entry name" value="Radical SAM enzymes"/>
    <property type="match status" value="1"/>
</dbReference>
<dbReference type="PROSITE" id="PS51332">
    <property type="entry name" value="B12_BINDING"/>
    <property type="match status" value="1"/>
</dbReference>
<dbReference type="InterPro" id="IPR023404">
    <property type="entry name" value="rSAM_horseshoe"/>
</dbReference>
<dbReference type="PROSITE" id="PS01278">
    <property type="entry name" value="MTTASE_RADICAL"/>
    <property type="match status" value="1"/>
</dbReference>
<dbReference type="InterPro" id="IPR034466">
    <property type="entry name" value="Methyltransferase_Class_B"/>
</dbReference>
<proteinExistence type="predicted"/>
<accession>A0A7V5XF95</accession>
<feature type="domain" description="Radical SAM core" evidence="10">
    <location>
        <begin position="174"/>
        <end position="386"/>
    </location>
</feature>
<dbReference type="SFLD" id="SFLDS00029">
    <property type="entry name" value="Radical_SAM"/>
    <property type="match status" value="1"/>
</dbReference>
<evidence type="ECO:0000256" key="4">
    <source>
        <dbReference type="ARBA" id="ARBA00022679"/>
    </source>
</evidence>
<evidence type="ECO:0000256" key="2">
    <source>
        <dbReference type="ARBA" id="ARBA00022485"/>
    </source>
</evidence>
<evidence type="ECO:0000313" key="11">
    <source>
        <dbReference type="EMBL" id="HHQ15386.1"/>
    </source>
</evidence>
<evidence type="ECO:0000256" key="1">
    <source>
        <dbReference type="ARBA" id="ARBA00001966"/>
    </source>
</evidence>
<dbReference type="GO" id="GO:0051539">
    <property type="term" value="F:4 iron, 4 sulfur cluster binding"/>
    <property type="evidence" value="ECO:0007669"/>
    <property type="project" value="UniProtKB-KW"/>
</dbReference>
<dbReference type="CDD" id="cd02068">
    <property type="entry name" value="radical_SAM_B12_BD"/>
    <property type="match status" value="1"/>
</dbReference>
<dbReference type="CDD" id="cd01335">
    <property type="entry name" value="Radical_SAM"/>
    <property type="match status" value="1"/>
</dbReference>
<comment type="cofactor">
    <cofactor evidence="1">
        <name>[4Fe-4S] cluster</name>
        <dbReference type="ChEBI" id="CHEBI:49883"/>
    </cofactor>
</comment>
<evidence type="ECO:0000256" key="8">
    <source>
        <dbReference type="ARBA" id="ARBA00023014"/>
    </source>
</evidence>
<dbReference type="InterPro" id="IPR006638">
    <property type="entry name" value="Elp3/MiaA/NifB-like_rSAM"/>
</dbReference>
<dbReference type="SFLD" id="SFLDG01123">
    <property type="entry name" value="methyltransferase_(Class_B)"/>
    <property type="match status" value="1"/>
</dbReference>
<evidence type="ECO:0000259" key="9">
    <source>
        <dbReference type="PROSITE" id="PS51332"/>
    </source>
</evidence>
<keyword evidence="5" id="KW-0949">S-adenosyl-L-methionine</keyword>
<dbReference type="InterPro" id="IPR020612">
    <property type="entry name" value="Methylthiotransferase_CS"/>
</dbReference>
<keyword evidence="3" id="KW-0489">Methyltransferase</keyword>
<dbReference type="GO" id="GO:0005829">
    <property type="term" value="C:cytosol"/>
    <property type="evidence" value="ECO:0007669"/>
    <property type="project" value="TreeGrafter"/>
</dbReference>
<protein>
    <submittedName>
        <fullName evidence="11">Radical SAM protein</fullName>
    </submittedName>
</protein>
<dbReference type="Pfam" id="PF04055">
    <property type="entry name" value="Radical_SAM"/>
    <property type="match status" value="1"/>
</dbReference>
<dbReference type="Pfam" id="PF02310">
    <property type="entry name" value="B12-binding"/>
    <property type="match status" value="1"/>
</dbReference>
<dbReference type="GO" id="GO:0031419">
    <property type="term" value="F:cobalamin binding"/>
    <property type="evidence" value="ECO:0007669"/>
    <property type="project" value="InterPro"/>
</dbReference>
<dbReference type="AlphaFoldDB" id="A0A7V5XF95"/>
<name>A0A7V5XF95_9BACT</name>
<sequence>MKIVGIEPKNFKTHVFSTFKLPRLAMPLLGTILKNKGYKVKIFLEEWAPINENAIKEADVVMISTITPTANRAYKLADYYKKKYKKLIIMGGPHVSFLPEEALLHADFVIRGEGEKALLKLIENIERGSNDLSSIPNLSYKKDGKFYHNPLDENFVDLDSLPIPDFTLVEGYNPDSLKIYPISTSRGCPYNCTFCAVVPMFGRKYRFRREDLVIEEIKNLKRIEHVFFYDDNFAADKERAKILLEKMIKINFKGTWSTQVRIDIYKDEELLKLMQKSNCSTLYIGFESINPETLKLYKKGITPAQIEEGIKILHKYNIKVHGMFVIGADTDTRESILATLDFSKKMKIDSVQFLILTPVPGSRIFQEFLNEGRIFTTTWEYYDGHHVVFYPQNMSPFELQELAFKLFKGFYSYKSAIKYLLKLDLMHATIHFLGAKLTKKARKESKEFVETYQKFKFLI</sequence>
<dbReference type="PANTHER" id="PTHR43409:SF7">
    <property type="entry name" value="BLL1977 PROTEIN"/>
    <property type="match status" value="1"/>
</dbReference>
<evidence type="ECO:0000256" key="3">
    <source>
        <dbReference type="ARBA" id="ARBA00022603"/>
    </source>
</evidence>
<comment type="caution">
    <text evidence="11">The sequence shown here is derived from an EMBL/GenBank/DDBJ whole genome shotgun (WGS) entry which is preliminary data.</text>
</comment>
<evidence type="ECO:0000256" key="6">
    <source>
        <dbReference type="ARBA" id="ARBA00022723"/>
    </source>
</evidence>
<dbReference type="SMART" id="SM00729">
    <property type="entry name" value="Elp3"/>
    <property type="match status" value="1"/>
</dbReference>
<keyword evidence="8" id="KW-0411">Iron-sulfur</keyword>
<dbReference type="EMBL" id="DRWR01000017">
    <property type="protein sequence ID" value="HHQ15386.1"/>
    <property type="molecule type" value="Genomic_DNA"/>
</dbReference>
<dbReference type="Gene3D" id="3.80.30.20">
    <property type="entry name" value="tm_1862 like domain"/>
    <property type="match status" value="1"/>
</dbReference>
<keyword evidence="7" id="KW-0408">Iron</keyword>
<evidence type="ECO:0000256" key="7">
    <source>
        <dbReference type="ARBA" id="ARBA00023004"/>
    </source>
</evidence>
<evidence type="ECO:0000256" key="5">
    <source>
        <dbReference type="ARBA" id="ARBA00022691"/>
    </source>
</evidence>
<gene>
    <name evidence="11" type="ORF">ENM15_00950</name>
</gene>
<feature type="domain" description="B12-binding" evidence="9">
    <location>
        <begin position="1"/>
        <end position="132"/>
    </location>
</feature>
<dbReference type="PANTHER" id="PTHR43409">
    <property type="entry name" value="ANAEROBIC MAGNESIUM-PROTOPORPHYRIN IX MONOMETHYL ESTER CYCLASE-RELATED"/>
    <property type="match status" value="1"/>
</dbReference>
<dbReference type="GO" id="GO:0003824">
    <property type="term" value="F:catalytic activity"/>
    <property type="evidence" value="ECO:0007669"/>
    <property type="project" value="InterPro"/>
</dbReference>
<reference evidence="11" key="1">
    <citation type="journal article" date="2020" name="mSystems">
        <title>Genome- and Community-Level Interaction Insights into Carbon Utilization and Element Cycling Functions of Hydrothermarchaeota in Hydrothermal Sediment.</title>
        <authorList>
            <person name="Zhou Z."/>
            <person name="Liu Y."/>
            <person name="Xu W."/>
            <person name="Pan J."/>
            <person name="Luo Z.H."/>
            <person name="Li M."/>
        </authorList>
    </citation>
    <scope>NUCLEOTIDE SEQUENCE [LARGE SCALE GENOMIC DNA]</scope>
    <source>
        <strain evidence="11">SpSt-106</strain>
    </source>
</reference>
<dbReference type="SFLD" id="SFLDG01082">
    <property type="entry name" value="B12-binding_domain_containing"/>
    <property type="match status" value="1"/>
</dbReference>
<organism evidence="11">
    <name type="scientific">Thermodesulfobacterium geofontis</name>
    <dbReference type="NCBI Taxonomy" id="1295609"/>
    <lineage>
        <taxon>Bacteria</taxon>
        <taxon>Pseudomonadati</taxon>
        <taxon>Thermodesulfobacteriota</taxon>
        <taxon>Thermodesulfobacteria</taxon>
        <taxon>Thermodesulfobacteriales</taxon>
        <taxon>Thermodesulfobacteriaceae</taxon>
        <taxon>Thermodesulfobacterium</taxon>
    </lineage>
</organism>
<dbReference type="GO" id="GO:0046872">
    <property type="term" value="F:metal ion binding"/>
    <property type="evidence" value="ECO:0007669"/>
    <property type="project" value="UniProtKB-KW"/>
</dbReference>
<dbReference type="InterPro" id="IPR058240">
    <property type="entry name" value="rSAM_sf"/>
</dbReference>
<keyword evidence="2" id="KW-0004">4Fe-4S</keyword>
<dbReference type="InterPro" id="IPR051198">
    <property type="entry name" value="BchE-like"/>
</dbReference>
<evidence type="ECO:0000259" key="10">
    <source>
        <dbReference type="PROSITE" id="PS51918"/>
    </source>
</evidence>